<dbReference type="RefSeq" id="WP_101578543.1">
    <property type="nucleotide sequence ID" value="NZ_PGVA01000043.1"/>
</dbReference>
<feature type="coiled-coil region" evidence="6">
    <location>
        <begin position="182"/>
        <end position="226"/>
    </location>
</feature>
<dbReference type="Gene3D" id="6.10.250.3150">
    <property type="match status" value="1"/>
</dbReference>
<feature type="coiled-coil region" evidence="6">
    <location>
        <begin position="30"/>
        <end position="113"/>
    </location>
</feature>
<dbReference type="AlphaFoldDB" id="A0A2N5GIT2"/>
<comment type="caution">
    <text evidence="9">The sequence shown here is derived from an EMBL/GenBank/DDBJ whole genome shotgun (WGS) entry which is preliminary data.</text>
</comment>
<evidence type="ECO:0000313" key="12">
    <source>
        <dbReference type="Proteomes" id="UP000235114"/>
    </source>
</evidence>
<dbReference type="InterPro" id="IPR057309">
    <property type="entry name" value="PcsB_CC"/>
</dbReference>
<evidence type="ECO:0000313" key="10">
    <source>
        <dbReference type="EMBL" id="PLR91217.1"/>
    </source>
</evidence>
<evidence type="ECO:0000259" key="8">
    <source>
        <dbReference type="PROSITE" id="PS51935"/>
    </source>
</evidence>
<evidence type="ECO:0000313" key="11">
    <source>
        <dbReference type="Proteomes" id="UP000234951"/>
    </source>
</evidence>
<evidence type="ECO:0000256" key="3">
    <source>
        <dbReference type="ARBA" id="ARBA00022729"/>
    </source>
</evidence>
<keyword evidence="5" id="KW-0788">Thiol protease</keyword>
<evidence type="ECO:0000256" key="7">
    <source>
        <dbReference type="SAM" id="SignalP"/>
    </source>
</evidence>
<name>A0A2N5GIT2_9BACI</name>
<dbReference type="Pfam" id="PF00877">
    <property type="entry name" value="NLPC_P60"/>
    <property type="match status" value="1"/>
</dbReference>
<dbReference type="GO" id="GO:0008234">
    <property type="term" value="F:cysteine-type peptidase activity"/>
    <property type="evidence" value="ECO:0007669"/>
    <property type="project" value="UniProtKB-KW"/>
</dbReference>
<dbReference type="InterPro" id="IPR051202">
    <property type="entry name" value="Peptidase_C40"/>
</dbReference>
<feature type="signal peptide" evidence="7">
    <location>
        <begin position="1"/>
        <end position="27"/>
    </location>
</feature>
<evidence type="ECO:0000256" key="4">
    <source>
        <dbReference type="ARBA" id="ARBA00022801"/>
    </source>
</evidence>
<dbReference type="SUPFAM" id="SSF54001">
    <property type="entry name" value="Cysteine proteinases"/>
    <property type="match status" value="1"/>
</dbReference>
<protein>
    <submittedName>
        <fullName evidence="9">Peptidase</fullName>
    </submittedName>
</protein>
<evidence type="ECO:0000313" key="9">
    <source>
        <dbReference type="EMBL" id="PLR80929.1"/>
    </source>
</evidence>
<dbReference type="Proteomes" id="UP000235114">
    <property type="component" value="Unassembled WGS sequence"/>
</dbReference>
<dbReference type="Proteomes" id="UP000234951">
    <property type="component" value="Unassembled WGS sequence"/>
</dbReference>
<evidence type="ECO:0000256" key="2">
    <source>
        <dbReference type="ARBA" id="ARBA00022670"/>
    </source>
</evidence>
<feature type="chain" id="PRO_5043159330" evidence="7">
    <location>
        <begin position="28"/>
        <end position="401"/>
    </location>
</feature>
<dbReference type="Gene3D" id="3.90.1720.10">
    <property type="entry name" value="endopeptidase domain like (from Nostoc punctiforme)"/>
    <property type="match status" value="1"/>
</dbReference>
<keyword evidence="3 7" id="KW-0732">Signal</keyword>
<feature type="domain" description="NlpC/P60" evidence="8">
    <location>
        <begin position="273"/>
        <end position="400"/>
    </location>
</feature>
<evidence type="ECO:0000256" key="5">
    <source>
        <dbReference type="ARBA" id="ARBA00022807"/>
    </source>
</evidence>
<proteinExistence type="inferred from homology"/>
<dbReference type="EMBL" id="PGVD01000067">
    <property type="protein sequence ID" value="PLR91217.1"/>
    <property type="molecule type" value="Genomic_DNA"/>
</dbReference>
<dbReference type="InterPro" id="IPR000064">
    <property type="entry name" value="NLP_P60_dom"/>
</dbReference>
<keyword evidence="6" id="KW-0175">Coiled coil</keyword>
<reference evidence="9 11" key="1">
    <citation type="submission" date="2017-11" db="EMBL/GenBank/DDBJ databases">
        <title>Comparitive Functional Genomics of Dry Heat Resistant strains isolated from the Viking Spacecraft.</title>
        <authorList>
            <person name="Seuylemezian A."/>
            <person name="Cooper K."/>
            <person name="Vaishampayan P."/>
        </authorList>
    </citation>
    <scope>NUCLEOTIDE SEQUENCE [LARGE SCALE GENOMIC DNA]</scope>
    <source>
        <strain evidence="9 11">M4.6</strain>
    </source>
</reference>
<accession>A0A2N5GIT2</accession>
<dbReference type="InterPro" id="IPR038765">
    <property type="entry name" value="Papain-like_cys_pep_sf"/>
</dbReference>
<dbReference type="PANTHER" id="PTHR47053">
    <property type="entry name" value="MUREIN DD-ENDOPEPTIDASE MEPH-RELATED"/>
    <property type="match status" value="1"/>
</dbReference>
<keyword evidence="2" id="KW-0645">Protease</keyword>
<dbReference type="GO" id="GO:0006508">
    <property type="term" value="P:proteolysis"/>
    <property type="evidence" value="ECO:0007669"/>
    <property type="project" value="UniProtKB-KW"/>
</dbReference>
<evidence type="ECO:0000256" key="1">
    <source>
        <dbReference type="ARBA" id="ARBA00007074"/>
    </source>
</evidence>
<sequence length="401" mass="43614">MKKRLLVLNTTVMIGLGSTFAIPNANAESINSLQNQRTEIKASISQAEQALAAAQVEIANLNEQIKRIDQAIEDNNHMIVKTEADIIAAQAEIQKLEEEIAILQERIAKRNEVLKDRALSFQESGGNVGYIEVLLGSSSFSDFVDRVDAVSKIVEADQTLLEQHDLDKKDLETKQGTVQTKLTDLNNQKIELEGMKAQILEQKQENDRLKAEVEQKEKDNAATLADLQSQDSQIASRITAIQQAIEQEQRAAAAAVQKNAVAASFPASERKASGSINDVITAGYKYIGNSAYRFGGGRNASDIANGYFDCSGFVHWAFAQAGIRVGASTDQLKNAGTQIPTSQMQPGDLVFFNTYKTDGHVGIYIGGGKFIGSQDSTGVAIADMSSGYWQGHFNGRVVRVQ</sequence>
<gene>
    <name evidence="9" type="ORF">CU635_16845</name>
    <name evidence="10" type="ORF">CVD25_19730</name>
</gene>
<comment type="similarity">
    <text evidence="1">Belongs to the peptidase C40 family.</text>
</comment>
<dbReference type="PROSITE" id="PS51935">
    <property type="entry name" value="NLPC_P60"/>
    <property type="match status" value="1"/>
</dbReference>
<keyword evidence="4" id="KW-0378">Hydrolase</keyword>
<reference evidence="10 12" key="2">
    <citation type="submission" date="2017-12" db="EMBL/GenBank/DDBJ databases">
        <title>Comparative Functional Genomics of Dry Heat Resistant strains isolated from the Viking Spacecraft.</title>
        <authorList>
            <person name="Seuylemezian A."/>
            <person name="Cooper K."/>
            <person name="Vaishampayan P."/>
        </authorList>
    </citation>
    <scope>NUCLEOTIDE SEQUENCE [LARGE SCALE GENOMIC DNA]</scope>
    <source>
        <strain evidence="10 12">ATCC 29669</strain>
    </source>
</reference>
<keyword evidence="12" id="KW-1185">Reference proteome</keyword>
<dbReference type="Pfam" id="PF24568">
    <property type="entry name" value="CC_PcsB"/>
    <property type="match status" value="1"/>
</dbReference>
<dbReference type="OrthoDB" id="9813368at2"/>
<organism evidence="9 11">
    <name type="scientific">Bacillus canaveralius</name>
    <dbReference type="NCBI Taxonomy" id="1403243"/>
    <lineage>
        <taxon>Bacteria</taxon>
        <taxon>Bacillati</taxon>
        <taxon>Bacillota</taxon>
        <taxon>Bacilli</taxon>
        <taxon>Bacillales</taxon>
        <taxon>Bacillaceae</taxon>
        <taxon>Bacillus</taxon>
    </lineage>
</organism>
<evidence type="ECO:0000256" key="6">
    <source>
        <dbReference type="SAM" id="Coils"/>
    </source>
</evidence>
<dbReference type="EMBL" id="PGVA01000043">
    <property type="protein sequence ID" value="PLR80929.1"/>
    <property type="molecule type" value="Genomic_DNA"/>
</dbReference>
<dbReference type="PANTHER" id="PTHR47053:SF1">
    <property type="entry name" value="MUREIN DD-ENDOPEPTIDASE MEPH-RELATED"/>
    <property type="match status" value="1"/>
</dbReference>